<proteinExistence type="predicted"/>
<name>A0A4R6IPR9_9SPHI</name>
<gene>
    <name evidence="2" type="ORF">CLV32_0231</name>
</gene>
<sequence length="228" mass="25862">MPFNLLLFPLIGGYYILIRFEYLRYRQYRLENQRVLLNSAMLGIFLLGACLIIRTFLLTVAPEAVSMISNALPLKTPFFGTASMSLVVAILATEIANKFISREKAIQHALTAVGNEFELLLSTSFSNAHLLQFTLNNNKFYIGWVKELPKPFTTNYIRITPAFSGYRDDKKELVFTTQYLSVYATYIEEGSVANIGDLKTDLVIKVDTITSVSFFDINMYSRFNPAEA</sequence>
<evidence type="ECO:0000313" key="2">
    <source>
        <dbReference type="EMBL" id="TDO23945.1"/>
    </source>
</evidence>
<keyword evidence="1" id="KW-0812">Transmembrane</keyword>
<dbReference type="EMBL" id="SNWM01000001">
    <property type="protein sequence ID" value="TDO23945.1"/>
    <property type="molecule type" value="Genomic_DNA"/>
</dbReference>
<keyword evidence="1" id="KW-0472">Membrane</keyword>
<evidence type="ECO:0000313" key="3">
    <source>
        <dbReference type="Proteomes" id="UP000295499"/>
    </source>
</evidence>
<keyword evidence="1" id="KW-1133">Transmembrane helix</keyword>
<comment type="caution">
    <text evidence="2">The sequence shown here is derived from an EMBL/GenBank/DDBJ whole genome shotgun (WGS) entry which is preliminary data.</text>
</comment>
<feature type="transmembrane region" description="Helical" evidence="1">
    <location>
        <begin position="6"/>
        <end position="23"/>
    </location>
</feature>
<protein>
    <submittedName>
        <fullName evidence="2">Uncharacterized protein</fullName>
    </submittedName>
</protein>
<dbReference type="AlphaFoldDB" id="A0A4R6IPR9"/>
<feature type="transmembrane region" description="Helical" evidence="1">
    <location>
        <begin position="35"/>
        <end position="57"/>
    </location>
</feature>
<dbReference type="Proteomes" id="UP000295499">
    <property type="component" value="Unassembled WGS sequence"/>
</dbReference>
<keyword evidence="3" id="KW-1185">Reference proteome</keyword>
<reference evidence="2 3" key="1">
    <citation type="submission" date="2019-03" db="EMBL/GenBank/DDBJ databases">
        <title>Genomic Encyclopedia of Archaeal and Bacterial Type Strains, Phase II (KMG-II): from individual species to whole genera.</title>
        <authorList>
            <person name="Goeker M."/>
        </authorList>
    </citation>
    <scope>NUCLEOTIDE SEQUENCE [LARGE SCALE GENOMIC DNA]</scope>
    <source>
        <strain evidence="2 3">DSM 19034</strain>
    </source>
</reference>
<feature type="transmembrane region" description="Helical" evidence="1">
    <location>
        <begin position="77"/>
        <end position="96"/>
    </location>
</feature>
<evidence type="ECO:0000256" key="1">
    <source>
        <dbReference type="SAM" id="Phobius"/>
    </source>
</evidence>
<accession>A0A4R6IPR9</accession>
<organism evidence="2 3">
    <name type="scientific">Pedobacter duraquae</name>
    <dbReference type="NCBI Taxonomy" id="425511"/>
    <lineage>
        <taxon>Bacteria</taxon>
        <taxon>Pseudomonadati</taxon>
        <taxon>Bacteroidota</taxon>
        <taxon>Sphingobacteriia</taxon>
        <taxon>Sphingobacteriales</taxon>
        <taxon>Sphingobacteriaceae</taxon>
        <taxon>Pedobacter</taxon>
    </lineage>
</organism>